<dbReference type="AlphaFoldDB" id="A0A3P8B3V0"/>
<feature type="region of interest" description="Disordered" evidence="1">
    <location>
        <begin position="26"/>
        <end position="58"/>
    </location>
</feature>
<proteinExistence type="predicted"/>
<reference evidence="2 3" key="1">
    <citation type="submission" date="2018-11" db="EMBL/GenBank/DDBJ databases">
        <authorList>
            <consortium name="Pathogen Informatics"/>
        </authorList>
    </citation>
    <scope>NUCLEOTIDE SEQUENCE [LARGE SCALE GENOMIC DNA]</scope>
    <source>
        <strain>Denwood</strain>
        <strain evidence="3">Zambia</strain>
    </source>
</reference>
<evidence type="ECO:0000256" key="1">
    <source>
        <dbReference type="SAM" id="MobiDB-lite"/>
    </source>
</evidence>
<organism evidence="2 3">
    <name type="scientific">Schistosoma mattheei</name>
    <dbReference type="NCBI Taxonomy" id="31246"/>
    <lineage>
        <taxon>Eukaryota</taxon>
        <taxon>Metazoa</taxon>
        <taxon>Spiralia</taxon>
        <taxon>Lophotrochozoa</taxon>
        <taxon>Platyhelminthes</taxon>
        <taxon>Trematoda</taxon>
        <taxon>Digenea</taxon>
        <taxon>Strigeidida</taxon>
        <taxon>Schistosomatoidea</taxon>
        <taxon>Schistosomatidae</taxon>
        <taxon>Schistosoma</taxon>
    </lineage>
</organism>
<feature type="compositionally biased region" description="Basic residues" evidence="1">
    <location>
        <begin position="36"/>
        <end position="46"/>
    </location>
</feature>
<sequence length="58" mass="6770">MPSFELKHLETYTNICDNNAIHHGDIISGNKPKLNNQKRNKTRHIRPSTLDSWLIEND</sequence>
<evidence type="ECO:0000313" key="2">
    <source>
        <dbReference type="EMBL" id="VDP01755.1"/>
    </source>
</evidence>
<gene>
    <name evidence="2" type="ORF">SMTD_LOCUS4017</name>
</gene>
<name>A0A3P8B3V0_9TREM</name>
<keyword evidence="3" id="KW-1185">Reference proteome</keyword>
<evidence type="ECO:0000313" key="3">
    <source>
        <dbReference type="Proteomes" id="UP000269396"/>
    </source>
</evidence>
<accession>A0A3P8B3V0</accession>
<dbReference type="EMBL" id="UZAL01009317">
    <property type="protein sequence ID" value="VDP01755.1"/>
    <property type="molecule type" value="Genomic_DNA"/>
</dbReference>
<protein>
    <submittedName>
        <fullName evidence="2">Uncharacterized protein</fullName>
    </submittedName>
</protein>
<dbReference type="Proteomes" id="UP000269396">
    <property type="component" value="Unassembled WGS sequence"/>
</dbReference>